<keyword evidence="2" id="KW-0812">Transmembrane</keyword>
<keyword evidence="4" id="KW-1185">Reference proteome</keyword>
<accession>A0A8T5UUM6</accession>
<sequence length="59" mass="6400">MISTSTSKCPHCGERNPTAKPFNQMGTAEKVAYTGFMGAGSIFFIICAIIIFIILLMLI</sequence>
<organism evidence="3 4">
    <name type="scientific">Methanobacterium spitsbergense</name>
    <dbReference type="NCBI Taxonomy" id="2874285"/>
    <lineage>
        <taxon>Archaea</taxon>
        <taxon>Methanobacteriati</taxon>
        <taxon>Methanobacteriota</taxon>
        <taxon>Methanomada group</taxon>
        <taxon>Methanobacteria</taxon>
        <taxon>Methanobacteriales</taxon>
        <taxon>Methanobacteriaceae</taxon>
        <taxon>Methanobacterium</taxon>
    </lineage>
</organism>
<reference evidence="4" key="1">
    <citation type="journal article" date="2022" name="Microbiol. Resour. Announc.">
        <title>Draft Genome Sequence of a Methanogenic Archaeon from West Spitsbergen Permafrost.</title>
        <authorList>
            <person name="Trubitsyn V."/>
            <person name="Rivkina E."/>
            <person name="Shcherbakova V."/>
        </authorList>
    </citation>
    <scope>NUCLEOTIDE SEQUENCE [LARGE SCALE GENOMIC DNA]</scope>
    <source>
        <strain evidence="4">VT</strain>
    </source>
</reference>
<dbReference type="EMBL" id="JAIOUQ010000008">
    <property type="protein sequence ID" value="MBZ2165917.1"/>
    <property type="molecule type" value="Genomic_DNA"/>
</dbReference>
<comment type="caution">
    <text evidence="3">The sequence shown here is derived from an EMBL/GenBank/DDBJ whole genome shotgun (WGS) entry which is preliminary data.</text>
</comment>
<dbReference type="AlphaFoldDB" id="A0A8T5UUM6"/>
<name>A0A8T5UUM6_9EURY</name>
<dbReference type="RefSeq" id="WP_223791512.1">
    <property type="nucleotide sequence ID" value="NZ_JAIOUQ010000008.1"/>
</dbReference>
<feature type="transmembrane region" description="Helical" evidence="2">
    <location>
        <begin position="31"/>
        <end position="58"/>
    </location>
</feature>
<dbReference type="Proteomes" id="UP000825933">
    <property type="component" value="Unassembled WGS sequence"/>
</dbReference>
<gene>
    <name evidence="3" type="ORF">K8N75_07685</name>
</gene>
<protein>
    <submittedName>
        <fullName evidence="3">Uncharacterized protein</fullName>
    </submittedName>
</protein>
<keyword evidence="2" id="KW-0472">Membrane</keyword>
<keyword evidence="2" id="KW-1133">Transmembrane helix</keyword>
<proteinExistence type="predicted"/>
<feature type="region of interest" description="Disordered" evidence="1">
    <location>
        <begin position="1"/>
        <end position="22"/>
    </location>
</feature>
<evidence type="ECO:0000313" key="3">
    <source>
        <dbReference type="EMBL" id="MBZ2165917.1"/>
    </source>
</evidence>
<evidence type="ECO:0000313" key="4">
    <source>
        <dbReference type="Proteomes" id="UP000825933"/>
    </source>
</evidence>
<evidence type="ECO:0000256" key="1">
    <source>
        <dbReference type="SAM" id="MobiDB-lite"/>
    </source>
</evidence>
<evidence type="ECO:0000256" key="2">
    <source>
        <dbReference type="SAM" id="Phobius"/>
    </source>
</evidence>